<reference evidence="2" key="1">
    <citation type="submission" date="2021-01" db="EMBL/GenBank/DDBJ databases">
        <title>Whole genome shotgun sequence of Actinoplanes nipponensis NBRC 14063.</title>
        <authorList>
            <person name="Komaki H."/>
            <person name="Tamura T."/>
        </authorList>
    </citation>
    <scope>NUCLEOTIDE SEQUENCE</scope>
    <source>
        <strain evidence="2">NBRC 14063</strain>
    </source>
</reference>
<protein>
    <submittedName>
        <fullName evidence="2">Uncharacterized protein</fullName>
    </submittedName>
</protein>
<name>A0A919MJA3_9ACTN</name>
<evidence type="ECO:0000313" key="3">
    <source>
        <dbReference type="Proteomes" id="UP000647172"/>
    </source>
</evidence>
<sequence>MTPRTAGMIIPSQHAFGRDERSGNIGTTDEPGEHWNGDPGDDEDQPPAKAGPVIPPEALAPLRDAFTQALQPQIDAWVKQIQIRLPTVKIDLPRSASPKVNDHLRRAILAAMPDTTAMLAQLSQEIARLPRLSDRLQLLTQKYPPNWLGCRINPVDAWPVMQDEGIPLVWVPRAGILTDLLASPDRDTRLKILVEHRAAIAEDCRAVLAEVTHPEMTEQVPLGLKAIDAFAAGHHESAQALAVVIVETVVTRLIPPKEPKPGGSRSKYTRIAAALRVEDPEKVTVEDMRLTAAMAPIGPFFVPWYPSNGNPAPEELSRHVAVHQAHVAHYTPGNAVVAVMLLASVLRALQEQLELTPPT</sequence>
<dbReference type="Proteomes" id="UP000647172">
    <property type="component" value="Unassembled WGS sequence"/>
</dbReference>
<proteinExistence type="predicted"/>
<accession>A0A919MJA3</accession>
<dbReference type="EMBL" id="BOMQ01000060">
    <property type="protein sequence ID" value="GIE51604.1"/>
    <property type="molecule type" value="Genomic_DNA"/>
</dbReference>
<feature type="region of interest" description="Disordered" evidence="1">
    <location>
        <begin position="1"/>
        <end position="55"/>
    </location>
</feature>
<evidence type="ECO:0000256" key="1">
    <source>
        <dbReference type="SAM" id="MobiDB-lite"/>
    </source>
</evidence>
<dbReference type="AlphaFoldDB" id="A0A919MJA3"/>
<organism evidence="2 3">
    <name type="scientific">Actinoplanes nipponensis</name>
    <dbReference type="NCBI Taxonomy" id="135950"/>
    <lineage>
        <taxon>Bacteria</taxon>
        <taxon>Bacillati</taxon>
        <taxon>Actinomycetota</taxon>
        <taxon>Actinomycetes</taxon>
        <taxon>Micromonosporales</taxon>
        <taxon>Micromonosporaceae</taxon>
        <taxon>Actinoplanes</taxon>
    </lineage>
</organism>
<keyword evidence="3" id="KW-1185">Reference proteome</keyword>
<evidence type="ECO:0000313" key="2">
    <source>
        <dbReference type="EMBL" id="GIE51604.1"/>
    </source>
</evidence>
<comment type="caution">
    <text evidence="2">The sequence shown here is derived from an EMBL/GenBank/DDBJ whole genome shotgun (WGS) entry which is preliminary data.</text>
</comment>
<gene>
    <name evidence="2" type="ORF">Ani05nite_51380</name>
</gene>